<dbReference type="EMBL" id="WIXE01025293">
    <property type="protein sequence ID" value="KAK5964840.1"/>
    <property type="molecule type" value="Genomic_DNA"/>
</dbReference>
<sequence length="87" mass="9914">MRSILVPLALLCIVSAKRDADQKLKACCARQKSADKECKRRFCGFSAMNQKNVLHFLNLCSPRGDTVKGMWDCASSRHDHRQCCQRK</sequence>
<dbReference type="Pfam" id="PF01682">
    <property type="entry name" value="DB"/>
    <property type="match status" value="1"/>
</dbReference>
<accession>A0AAN8F9F6</accession>
<comment type="caution">
    <text evidence="3">The sequence shown here is derived from an EMBL/GenBank/DDBJ whole genome shotgun (WGS) entry which is preliminary data.</text>
</comment>
<gene>
    <name evidence="3" type="ORF">GCK32_020951</name>
</gene>
<feature type="domain" description="Domain of unknown function DB" evidence="2">
    <location>
        <begin position="27"/>
        <end position="87"/>
    </location>
</feature>
<reference evidence="3 4" key="1">
    <citation type="submission" date="2019-10" db="EMBL/GenBank/DDBJ databases">
        <title>Assembly and Annotation for the nematode Trichostrongylus colubriformis.</title>
        <authorList>
            <person name="Martin J."/>
        </authorList>
    </citation>
    <scope>NUCLEOTIDE SEQUENCE [LARGE SCALE GENOMIC DNA]</scope>
    <source>
        <strain evidence="3">G859</strain>
        <tissue evidence="3">Whole worm</tissue>
    </source>
</reference>
<dbReference type="Proteomes" id="UP001331761">
    <property type="component" value="Unassembled WGS sequence"/>
</dbReference>
<name>A0AAN8F9F6_TRICO</name>
<evidence type="ECO:0000313" key="3">
    <source>
        <dbReference type="EMBL" id="KAK5964840.1"/>
    </source>
</evidence>
<proteinExistence type="predicted"/>
<evidence type="ECO:0000259" key="2">
    <source>
        <dbReference type="Pfam" id="PF01682"/>
    </source>
</evidence>
<keyword evidence="1" id="KW-0732">Signal</keyword>
<feature type="signal peptide" evidence="1">
    <location>
        <begin position="1"/>
        <end position="16"/>
    </location>
</feature>
<protein>
    <submittedName>
        <fullName evidence="3">DB module</fullName>
    </submittedName>
</protein>
<feature type="chain" id="PRO_5042865338" evidence="1">
    <location>
        <begin position="17"/>
        <end position="87"/>
    </location>
</feature>
<keyword evidence="4" id="KW-1185">Reference proteome</keyword>
<dbReference type="AlphaFoldDB" id="A0AAN8F9F6"/>
<dbReference type="InterPro" id="IPR002602">
    <property type="entry name" value="DB"/>
</dbReference>
<organism evidence="3 4">
    <name type="scientific">Trichostrongylus colubriformis</name>
    <name type="common">Black scour worm</name>
    <dbReference type="NCBI Taxonomy" id="6319"/>
    <lineage>
        <taxon>Eukaryota</taxon>
        <taxon>Metazoa</taxon>
        <taxon>Ecdysozoa</taxon>
        <taxon>Nematoda</taxon>
        <taxon>Chromadorea</taxon>
        <taxon>Rhabditida</taxon>
        <taxon>Rhabditina</taxon>
        <taxon>Rhabditomorpha</taxon>
        <taxon>Strongyloidea</taxon>
        <taxon>Trichostrongylidae</taxon>
        <taxon>Trichostrongylus</taxon>
    </lineage>
</organism>
<evidence type="ECO:0000313" key="4">
    <source>
        <dbReference type="Proteomes" id="UP001331761"/>
    </source>
</evidence>
<evidence type="ECO:0000256" key="1">
    <source>
        <dbReference type="SAM" id="SignalP"/>
    </source>
</evidence>